<feature type="transmembrane region" description="Helical" evidence="2">
    <location>
        <begin position="317"/>
        <end position="336"/>
    </location>
</feature>
<dbReference type="EMBL" id="NCVQ01000009">
    <property type="protein sequence ID" value="PWZ10911.1"/>
    <property type="molecule type" value="Genomic_DNA"/>
</dbReference>
<feature type="transmembrane region" description="Helical" evidence="2">
    <location>
        <begin position="281"/>
        <end position="305"/>
    </location>
</feature>
<evidence type="ECO:0000259" key="3">
    <source>
        <dbReference type="Pfam" id="PF02705"/>
    </source>
</evidence>
<feature type="transmembrane region" description="Helical" evidence="2">
    <location>
        <begin position="195"/>
        <end position="215"/>
    </location>
</feature>
<feature type="transmembrane region" description="Helical" evidence="2">
    <location>
        <begin position="235"/>
        <end position="260"/>
    </location>
</feature>
<dbReference type="AlphaFoldDB" id="A0A3L6DTI2"/>
<dbReference type="Pfam" id="PF02705">
    <property type="entry name" value="K_trans"/>
    <property type="match status" value="2"/>
</dbReference>
<dbReference type="GO" id="GO:0016020">
    <property type="term" value="C:membrane"/>
    <property type="evidence" value="ECO:0007669"/>
    <property type="project" value="InterPro"/>
</dbReference>
<keyword evidence="2" id="KW-0472">Membrane</keyword>
<reference evidence="4 5" key="1">
    <citation type="journal article" date="2018" name="Nat. Genet.">
        <title>Extensive intraspecific gene order and gene structural variations between Mo17 and other maize genomes.</title>
        <authorList>
            <person name="Sun S."/>
            <person name="Zhou Y."/>
            <person name="Chen J."/>
            <person name="Shi J."/>
            <person name="Zhao H."/>
            <person name="Zhao H."/>
            <person name="Song W."/>
            <person name="Zhang M."/>
            <person name="Cui Y."/>
            <person name="Dong X."/>
            <person name="Liu H."/>
            <person name="Ma X."/>
            <person name="Jiao Y."/>
            <person name="Wang B."/>
            <person name="Wei X."/>
            <person name="Stein J.C."/>
            <person name="Glaubitz J.C."/>
            <person name="Lu F."/>
            <person name="Yu G."/>
            <person name="Liang C."/>
            <person name="Fengler K."/>
            <person name="Li B."/>
            <person name="Rafalski A."/>
            <person name="Schnable P.S."/>
            <person name="Ware D.H."/>
            <person name="Buckler E.S."/>
            <person name="Lai J."/>
        </authorList>
    </citation>
    <scope>NUCLEOTIDE SEQUENCE [LARGE SCALE GENOMIC DNA]</scope>
    <source>
        <strain evidence="5">cv. Missouri 17</strain>
        <tissue evidence="4">Seedling</tissue>
    </source>
</reference>
<comment type="similarity">
    <text evidence="1">Belongs to the HAK/KUP transporter (TC 2.A.72.3) family.</text>
</comment>
<sequence>MNGQGRTVDFRNTLIIMTSNLGTEHLLAGMVGKNSMKVARDLVMQEVESAHPAAMAAESAIDTNTEHPEPEHKGLLRVYEVGDGSTMGCLHSIGSDLTRTRELPELQQNVSMQSGQEASTVDVELPIACITLVCLFALQHYGTHRVGFIFAPVVITWLLCITLIGVYNIIHWEPTVYRALSLYYMYKFLRKTRRGGWISLGGILLCVTGSEAMFADLGHFNQLSIQCTISEKIRWPIMTIAILAAVVGSQAVITGTFSMIKQCASLGCFPRVKIIHTSAKVHGQIYIPEINWIMMILCLAVTIGFRNTKHLGNASGLAIITVMLVTTCLMSLVIVLCWHKSIFLAIGFILFFGTIEALYFLAALIKFREGAWVPIVLALIFILIMCVWHYGTIKKYEFDVQSKVSNWLLGLSLNLGIVRVRGIGLIHTELETDIPAIFSHFVTNLPAHLPRFLFHFILYFFTLYCMWFEVL</sequence>
<dbReference type="InterPro" id="IPR003855">
    <property type="entry name" value="K+_transporter"/>
</dbReference>
<feature type="domain" description="K+ potassium transporter integral membrane" evidence="3">
    <location>
        <begin position="229"/>
        <end position="404"/>
    </location>
</feature>
<gene>
    <name evidence="4" type="primary">HAK10_4</name>
    <name evidence="4" type="ORF">Zm00014a_031116</name>
</gene>
<dbReference type="InterPro" id="IPR027417">
    <property type="entry name" value="P-loop_NTPase"/>
</dbReference>
<dbReference type="ExpressionAtlas" id="A0A3L6DTI2">
    <property type="expression patterns" value="baseline and differential"/>
</dbReference>
<organism evidence="4 5">
    <name type="scientific">Zea mays</name>
    <name type="common">Maize</name>
    <dbReference type="NCBI Taxonomy" id="4577"/>
    <lineage>
        <taxon>Eukaryota</taxon>
        <taxon>Viridiplantae</taxon>
        <taxon>Streptophyta</taxon>
        <taxon>Embryophyta</taxon>
        <taxon>Tracheophyta</taxon>
        <taxon>Spermatophyta</taxon>
        <taxon>Magnoliopsida</taxon>
        <taxon>Liliopsida</taxon>
        <taxon>Poales</taxon>
        <taxon>Poaceae</taxon>
        <taxon>PACMAD clade</taxon>
        <taxon>Panicoideae</taxon>
        <taxon>Andropogonodae</taxon>
        <taxon>Andropogoneae</taxon>
        <taxon>Tripsacinae</taxon>
        <taxon>Zea</taxon>
    </lineage>
</organism>
<evidence type="ECO:0000256" key="1">
    <source>
        <dbReference type="ARBA" id="ARBA00008440"/>
    </source>
</evidence>
<dbReference type="PANTHER" id="PTHR30540">
    <property type="entry name" value="OSMOTIC STRESS POTASSIUM TRANSPORTER"/>
    <property type="match status" value="1"/>
</dbReference>
<feature type="transmembrane region" description="Helical" evidence="2">
    <location>
        <begin position="371"/>
        <end position="392"/>
    </location>
</feature>
<feature type="domain" description="K+ potassium transporter integral membrane" evidence="3">
    <location>
        <begin position="121"/>
        <end position="228"/>
    </location>
</feature>
<comment type="caution">
    <text evidence="4">The sequence shown here is derived from an EMBL/GenBank/DDBJ whole genome shotgun (WGS) entry which is preliminary data.</text>
</comment>
<accession>A0A3L6DTI2</accession>
<dbReference type="PANTHER" id="PTHR30540:SF10">
    <property type="entry name" value="POTASSIUM TRANSPORTER 8"/>
    <property type="match status" value="1"/>
</dbReference>
<protein>
    <submittedName>
        <fullName evidence="4">Potassium transporter 10</fullName>
    </submittedName>
</protein>
<evidence type="ECO:0000313" key="4">
    <source>
        <dbReference type="EMBL" id="PWZ10911.1"/>
    </source>
</evidence>
<feature type="transmembrane region" description="Helical" evidence="2">
    <location>
        <begin position="404"/>
        <end position="426"/>
    </location>
</feature>
<evidence type="ECO:0000256" key="2">
    <source>
        <dbReference type="SAM" id="Phobius"/>
    </source>
</evidence>
<dbReference type="Proteomes" id="UP000251960">
    <property type="component" value="Chromosome 8"/>
</dbReference>
<proteinExistence type="inferred from homology"/>
<dbReference type="Gene3D" id="3.40.50.300">
    <property type="entry name" value="P-loop containing nucleotide triphosphate hydrolases"/>
    <property type="match status" value="1"/>
</dbReference>
<evidence type="ECO:0000313" key="5">
    <source>
        <dbReference type="Proteomes" id="UP000251960"/>
    </source>
</evidence>
<keyword evidence="2" id="KW-0812">Transmembrane</keyword>
<dbReference type="GO" id="GO:0015079">
    <property type="term" value="F:potassium ion transmembrane transporter activity"/>
    <property type="evidence" value="ECO:0007669"/>
    <property type="project" value="InterPro"/>
</dbReference>
<feature type="transmembrane region" description="Helical" evidence="2">
    <location>
        <begin position="343"/>
        <end position="365"/>
    </location>
</feature>
<keyword evidence="2" id="KW-1133">Transmembrane helix</keyword>
<dbReference type="InterPro" id="IPR053951">
    <property type="entry name" value="K_trans_N"/>
</dbReference>
<feature type="transmembrane region" description="Helical" evidence="2">
    <location>
        <begin position="148"/>
        <end position="170"/>
    </location>
</feature>
<name>A0A3L6DTI2_MAIZE</name>
<feature type="transmembrane region" description="Helical" evidence="2">
    <location>
        <begin position="452"/>
        <end position="470"/>
    </location>
</feature>